<evidence type="ECO:0000313" key="2">
    <source>
        <dbReference type="Proteomes" id="UP000887159"/>
    </source>
</evidence>
<organism evidence="1 2">
    <name type="scientific">Trichonephila clavipes</name>
    <name type="common">Golden silk orbweaver</name>
    <name type="synonym">Nephila clavipes</name>
    <dbReference type="NCBI Taxonomy" id="2585209"/>
    <lineage>
        <taxon>Eukaryota</taxon>
        <taxon>Metazoa</taxon>
        <taxon>Ecdysozoa</taxon>
        <taxon>Arthropoda</taxon>
        <taxon>Chelicerata</taxon>
        <taxon>Arachnida</taxon>
        <taxon>Araneae</taxon>
        <taxon>Araneomorphae</taxon>
        <taxon>Entelegynae</taxon>
        <taxon>Araneoidea</taxon>
        <taxon>Nephilidae</taxon>
        <taxon>Trichonephila</taxon>
    </lineage>
</organism>
<accession>A0A8X6RQT8</accession>
<gene>
    <name evidence="1" type="ORF">TNCV_556391</name>
</gene>
<dbReference type="Proteomes" id="UP000887159">
    <property type="component" value="Unassembled WGS sequence"/>
</dbReference>
<protein>
    <submittedName>
        <fullName evidence="1">Uncharacterized protein</fullName>
    </submittedName>
</protein>
<keyword evidence="2" id="KW-1185">Reference proteome</keyword>
<reference evidence="1" key="1">
    <citation type="submission" date="2020-08" db="EMBL/GenBank/DDBJ databases">
        <title>Multicomponent nature underlies the extraordinary mechanical properties of spider dragline silk.</title>
        <authorList>
            <person name="Kono N."/>
            <person name="Nakamura H."/>
            <person name="Mori M."/>
            <person name="Yoshida Y."/>
            <person name="Ohtoshi R."/>
            <person name="Malay A.D."/>
            <person name="Moran D.A.P."/>
            <person name="Tomita M."/>
            <person name="Numata K."/>
            <person name="Arakawa K."/>
        </authorList>
    </citation>
    <scope>NUCLEOTIDE SEQUENCE</scope>
</reference>
<name>A0A8X6RQT8_TRICX</name>
<dbReference type="EMBL" id="BMAU01021196">
    <property type="protein sequence ID" value="GFX97149.1"/>
    <property type="molecule type" value="Genomic_DNA"/>
</dbReference>
<proteinExistence type="predicted"/>
<sequence length="78" mass="8838">MQDPCDFLNLTLCYQPPVNVSRNRALHATRFQPSELKSLHSISQAERAARWQALITGNSMVDGSRNPYRETSLAQSVY</sequence>
<dbReference type="AlphaFoldDB" id="A0A8X6RQT8"/>
<comment type="caution">
    <text evidence="1">The sequence shown here is derived from an EMBL/GenBank/DDBJ whole genome shotgun (WGS) entry which is preliminary data.</text>
</comment>
<evidence type="ECO:0000313" key="1">
    <source>
        <dbReference type="EMBL" id="GFX97149.1"/>
    </source>
</evidence>